<proteinExistence type="inferred from homology"/>
<keyword evidence="3" id="KW-0547">Nucleotide-binding</keyword>
<dbReference type="SUPFAM" id="SSF53613">
    <property type="entry name" value="Ribokinase-like"/>
    <property type="match status" value="1"/>
</dbReference>
<keyword evidence="8" id="KW-1185">Reference proteome</keyword>
<evidence type="ECO:0000256" key="3">
    <source>
        <dbReference type="ARBA" id="ARBA00022741"/>
    </source>
</evidence>
<dbReference type="Pfam" id="PF00294">
    <property type="entry name" value="PfkB"/>
    <property type="match status" value="1"/>
</dbReference>
<feature type="domain" description="Carbohydrate kinase PfkB" evidence="6">
    <location>
        <begin position="2"/>
        <end position="288"/>
    </location>
</feature>
<sequence length="306" mass="32085">MTAITVVGEALVDIVPGRDSVQEIPGGSPANVALGLGRLGVPVDFLTWLGDDERGRRVEEHLVHSGVHLMAGSHSAPQTSTAQVELDAAGQAHYHFELSWDLASDVPADTGWIHTGSIGAFLQPGATKVLDAVERTKRAGGIVSFDPNIRPVLLPAHRLALGWFERLAASTTILKLSDEDAGWLYPGLSSGEVLDHLLARGVALAILTEGAKGSVLSTSQDRVTVASDCVPVVDTVGAGDTYMAALLWQLLSTADLPSSWSPQQLAEIGRTCARAAAITVGRQGADLPTLAELADAIDQPCYSPHS</sequence>
<dbReference type="InterPro" id="IPR011611">
    <property type="entry name" value="PfkB_dom"/>
</dbReference>
<evidence type="ECO:0000313" key="7">
    <source>
        <dbReference type="EMBL" id="SER97644.1"/>
    </source>
</evidence>
<dbReference type="PANTHER" id="PTHR43085">
    <property type="entry name" value="HEXOKINASE FAMILY MEMBER"/>
    <property type="match status" value="1"/>
</dbReference>
<gene>
    <name evidence="7" type="ORF">SAMN05443377_12427</name>
</gene>
<dbReference type="CDD" id="cd01167">
    <property type="entry name" value="bac_FRK"/>
    <property type="match status" value="1"/>
</dbReference>
<dbReference type="InterPro" id="IPR050306">
    <property type="entry name" value="PfkB_Carbo_kinase"/>
</dbReference>
<dbReference type="RefSeq" id="WP_091970874.1">
    <property type="nucleotide sequence ID" value="NZ_FOGZ01000024.1"/>
</dbReference>
<dbReference type="InterPro" id="IPR029056">
    <property type="entry name" value="Ribokinase-like"/>
</dbReference>
<dbReference type="Gene3D" id="3.40.1190.20">
    <property type="match status" value="1"/>
</dbReference>
<dbReference type="PROSITE" id="PS00583">
    <property type="entry name" value="PFKB_KINASES_1"/>
    <property type="match status" value="1"/>
</dbReference>
<dbReference type="AlphaFoldDB" id="A0A1H9TKY2"/>
<keyword evidence="5" id="KW-0067">ATP-binding</keyword>
<evidence type="ECO:0000256" key="4">
    <source>
        <dbReference type="ARBA" id="ARBA00022777"/>
    </source>
</evidence>
<accession>A0A1H9TKY2</accession>
<dbReference type="EMBL" id="FOGZ01000024">
    <property type="protein sequence ID" value="SER97644.1"/>
    <property type="molecule type" value="Genomic_DNA"/>
</dbReference>
<dbReference type="InterPro" id="IPR002173">
    <property type="entry name" value="Carboh/pur_kinase_PfkB_CS"/>
</dbReference>
<evidence type="ECO:0000256" key="1">
    <source>
        <dbReference type="ARBA" id="ARBA00010688"/>
    </source>
</evidence>
<evidence type="ECO:0000259" key="6">
    <source>
        <dbReference type="Pfam" id="PF00294"/>
    </source>
</evidence>
<keyword evidence="4 7" id="KW-0418">Kinase</keyword>
<reference evidence="8" key="1">
    <citation type="submission" date="2016-10" db="EMBL/GenBank/DDBJ databases">
        <authorList>
            <person name="Varghese N."/>
            <person name="Submissions S."/>
        </authorList>
    </citation>
    <scope>NUCLEOTIDE SEQUENCE [LARGE SCALE GENOMIC DNA]</scope>
    <source>
        <strain evidence="8">DSM 16859</strain>
    </source>
</reference>
<dbReference type="OrthoDB" id="9795789at2"/>
<evidence type="ECO:0000313" key="8">
    <source>
        <dbReference type="Proteomes" id="UP000198815"/>
    </source>
</evidence>
<dbReference type="GO" id="GO:0005524">
    <property type="term" value="F:ATP binding"/>
    <property type="evidence" value="ECO:0007669"/>
    <property type="project" value="UniProtKB-KW"/>
</dbReference>
<organism evidence="7 8">
    <name type="scientific">Propionibacterium cyclohexanicum</name>
    <dbReference type="NCBI Taxonomy" id="64702"/>
    <lineage>
        <taxon>Bacteria</taxon>
        <taxon>Bacillati</taxon>
        <taxon>Actinomycetota</taxon>
        <taxon>Actinomycetes</taxon>
        <taxon>Propionibacteriales</taxon>
        <taxon>Propionibacteriaceae</taxon>
        <taxon>Propionibacterium</taxon>
    </lineage>
</organism>
<dbReference type="STRING" id="64702.SAMN05443377_12427"/>
<evidence type="ECO:0000256" key="2">
    <source>
        <dbReference type="ARBA" id="ARBA00022679"/>
    </source>
</evidence>
<dbReference type="PANTHER" id="PTHR43085:SF1">
    <property type="entry name" value="PSEUDOURIDINE KINASE-RELATED"/>
    <property type="match status" value="1"/>
</dbReference>
<comment type="similarity">
    <text evidence="1">Belongs to the carbohydrate kinase PfkB family.</text>
</comment>
<name>A0A1H9TKY2_9ACTN</name>
<evidence type="ECO:0000256" key="5">
    <source>
        <dbReference type="ARBA" id="ARBA00022840"/>
    </source>
</evidence>
<dbReference type="Proteomes" id="UP000198815">
    <property type="component" value="Unassembled WGS sequence"/>
</dbReference>
<dbReference type="PROSITE" id="PS00584">
    <property type="entry name" value="PFKB_KINASES_2"/>
    <property type="match status" value="1"/>
</dbReference>
<protein>
    <submittedName>
        <fullName evidence="7">Fructokinase</fullName>
    </submittedName>
</protein>
<keyword evidence="2" id="KW-0808">Transferase</keyword>
<dbReference type="GO" id="GO:0016301">
    <property type="term" value="F:kinase activity"/>
    <property type="evidence" value="ECO:0007669"/>
    <property type="project" value="UniProtKB-KW"/>
</dbReference>